<reference evidence="2" key="1">
    <citation type="journal article" date="2017" name="Nat. Microbiol.">
        <title>Global analysis of biosynthetic gene clusters reveals vast potential of secondary metabolite production in Penicillium species.</title>
        <authorList>
            <person name="Nielsen J.C."/>
            <person name="Grijseels S."/>
            <person name="Prigent S."/>
            <person name="Ji B."/>
            <person name="Dainat J."/>
            <person name="Nielsen K.F."/>
            <person name="Frisvad J.C."/>
            <person name="Workman M."/>
            <person name="Nielsen J."/>
        </authorList>
    </citation>
    <scope>NUCLEOTIDE SEQUENCE [LARGE SCALE GENOMIC DNA]</scope>
    <source>
        <strain evidence="2">IBT 29525</strain>
    </source>
</reference>
<organism evidence="1 2">
    <name type="scientific">Penicillium solitum</name>
    <dbReference type="NCBI Taxonomy" id="60172"/>
    <lineage>
        <taxon>Eukaryota</taxon>
        <taxon>Fungi</taxon>
        <taxon>Dikarya</taxon>
        <taxon>Ascomycota</taxon>
        <taxon>Pezizomycotina</taxon>
        <taxon>Eurotiomycetes</taxon>
        <taxon>Eurotiomycetidae</taxon>
        <taxon>Eurotiales</taxon>
        <taxon>Aspergillaceae</taxon>
        <taxon>Penicillium</taxon>
    </lineage>
</organism>
<dbReference type="Proteomes" id="UP000191612">
    <property type="component" value="Unassembled WGS sequence"/>
</dbReference>
<dbReference type="AlphaFoldDB" id="A0A1V6QDS2"/>
<evidence type="ECO:0000313" key="1">
    <source>
        <dbReference type="EMBL" id="OQD87354.1"/>
    </source>
</evidence>
<sequence length="22" mass="2284">MSVVTKVAKSKQVIPNTVVALA</sequence>
<name>A0A1V6QDS2_9EURO</name>
<keyword evidence="2" id="KW-1185">Reference proteome</keyword>
<evidence type="ECO:0000313" key="2">
    <source>
        <dbReference type="Proteomes" id="UP000191612"/>
    </source>
</evidence>
<proteinExistence type="predicted"/>
<gene>
    <name evidence="1" type="ORF">PENSOL_c080G00831</name>
</gene>
<protein>
    <submittedName>
        <fullName evidence="1">Uncharacterized protein</fullName>
    </submittedName>
</protein>
<accession>A0A1V6QDS2</accession>
<dbReference type="EMBL" id="MDYO01000080">
    <property type="protein sequence ID" value="OQD87354.1"/>
    <property type="molecule type" value="Genomic_DNA"/>
</dbReference>
<comment type="caution">
    <text evidence="1">The sequence shown here is derived from an EMBL/GenBank/DDBJ whole genome shotgun (WGS) entry which is preliminary data.</text>
</comment>